<dbReference type="Pfam" id="PF04082">
    <property type="entry name" value="Fungal_trans"/>
    <property type="match status" value="1"/>
</dbReference>
<evidence type="ECO:0000256" key="3">
    <source>
        <dbReference type="ARBA" id="ARBA00026116"/>
    </source>
</evidence>
<evidence type="ECO:0000256" key="7">
    <source>
        <dbReference type="SAM" id="MobiDB-lite"/>
    </source>
</evidence>
<dbReference type="SUPFAM" id="SSF52096">
    <property type="entry name" value="ClpP/crotonase"/>
    <property type="match status" value="2"/>
</dbReference>
<reference evidence="10 11" key="1">
    <citation type="journal article" date="2024" name="Commun. Biol.">
        <title>Comparative genomic analysis of thermophilic fungi reveals convergent evolutionary adaptations and gene losses.</title>
        <authorList>
            <person name="Steindorff A.S."/>
            <person name="Aguilar-Pontes M.V."/>
            <person name="Robinson A.J."/>
            <person name="Andreopoulos B."/>
            <person name="LaButti K."/>
            <person name="Kuo A."/>
            <person name="Mondo S."/>
            <person name="Riley R."/>
            <person name="Otillar R."/>
            <person name="Haridas S."/>
            <person name="Lipzen A."/>
            <person name="Grimwood J."/>
            <person name="Schmutz J."/>
            <person name="Clum A."/>
            <person name="Reid I.D."/>
            <person name="Moisan M.C."/>
            <person name="Butler G."/>
            <person name="Nguyen T.T.M."/>
            <person name="Dewar K."/>
            <person name="Conant G."/>
            <person name="Drula E."/>
            <person name="Henrissat B."/>
            <person name="Hansel C."/>
            <person name="Singer S."/>
            <person name="Hutchinson M.I."/>
            <person name="de Vries R.P."/>
            <person name="Natvig D.O."/>
            <person name="Powell A.J."/>
            <person name="Tsang A."/>
            <person name="Grigoriev I.V."/>
        </authorList>
    </citation>
    <scope>NUCLEOTIDE SEQUENCE [LARGE SCALE GENOMIC DNA]</scope>
    <source>
        <strain evidence="10 11">CBS 494.80</strain>
    </source>
</reference>
<evidence type="ECO:0000259" key="9">
    <source>
        <dbReference type="PROSITE" id="PS50989"/>
    </source>
</evidence>
<evidence type="ECO:0000256" key="6">
    <source>
        <dbReference type="ARBA" id="ARBA00052347"/>
    </source>
</evidence>
<feature type="region of interest" description="Disordered" evidence="7">
    <location>
        <begin position="567"/>
        <end position="608"/>
    </location>
</feature>
<dbReference type="EC" id="6.4.1.4" evidence="3"/>
<dbReference type="Proteomes" id="UP001595075">
    <property type="component" value="Unassembled WGS sequence"/>
</dbReference>
<dbReference type="InterPro" id="IPR034733">
    <property type="entry name" value="AcCoA_carboxyl_beta"/>
</dbReference>
<dbReference type="InterPro" id="IPR007219">
    <property type="entry name" value="XnlR_reg_dom"/>
</dbReference>
<protein>
    <recommendedName>
        <fullName evidence="3">methylcrotonoyl-CoA carboxylase</fullName>
        <ecNumber evidence="3">6.4.1.4</ecNumber>
    </recommendedName>
    <alternativeName>
        <fullName evidence="5">3-methylcrotonyl-CoA carboxylase 2</fullName>
    </alternativeName>
    <alternativeName>
        <fullName evidence="4">3-methylcrotonyl-CoA:carbon dioxide ligase subunit beta</fullName>
    </alternativeName>
</protein>
<sequence length="1171" mass="129485">MADLGAFPVGTAKQDLKQAAFQDNYKSWINVLSEFETNLENVCSEGDEASQRRHQDRGQLLARDRIALLLDHDSPFLELGQFAGFGLDSTPSASLIAGIGKACGKICMFLCHIPSIKGGAWNEFTILKHNRVTEIANENRLPIVILVQAAGVFLPQQFRVFHKTGQIFRDMARRSQNGMPTCSVVFGSSTAGGAYLPGMSDHTIFVRNQAQVFLGGPPLVKMATGEVVVAEELGGAEMHATITGLADEIASDEFDALRKARQWLHSLEKPSLHQARHNSLPAPPRYPIGDLLYLVNTDIRKPFDMREVVLRLVDDSRAAVFKPEYGKNLLTCYAEIHGHPVGILGNQTPVIRADDAVKGAQFIRLCNQRNIPIVFLHNVTGFMVGLQSEKAGIIKKGAQLVSAVSCSKVPHISIVLGSSYGAGNYAMCGRAYSPRFLFSWPSSRCSVMGPDQLAGVMGIIQDRSNERKAAVGEKAQQTITAAVQAQNTKLDVERQSKAYYTSAHLLDDGIIHPYDTREVLGMCLEIVDLEGVEGASCHRGLARLPPSKRYVEALQERIRNLESQLESLGQPVARPESRYSGLLDDNQSDVEEDKSLSDDAESTRRSPMREISNRLGDLNIGEDGQVHYFGSRSNFSLLKTGHAVSSIVSASELERQAACTLDQLGLRVQVSNELRDHLLDIFWTWQNTWQYIVIKEPFLDDLCGQMSGQYASPLLLSAVLALAARYSDRLELRSDPLDPNTAGNALAEQAKMILFYESQAPKVTTIQAAALLSLRETATNKEALGWMYCGIATRMAFNLGLHLDCSHWCETGRITKEAAELRGVVWWGCYVLDKLFNVGLGRPSTIQESEISAPLPSTDQSAEFGPWATTSLSGQQIEFASSFVISNVRATVRLFNITAPALDEIYRPSKRRLSPHVKDLLTKTHVALMEFQTNLPSCLRLSMSALRPTLPHSYLLHLQYHVAVILLHRPFIGVRKNSLGLGDLHPNADVIHLRECTKSAQSISNIFKLYQRHYTLRRIPISAVHCAFTASIILLLMATSSDSADRCNRINSLRILADALTHMSVAWAWSQRALEAIRQLAREWLLSEDVMEAIGIGEAQTEITNAVAVPDALQEFDIGDFDVPLWTSQDAQNADLAMSSNIDVSWLNQEIDLQGWMDAVFTEPDFPNHFL</sequence>
<evidence type="ECO:0000259" key="8">
    <source>
        <dbReference type="PROSITE" id="PS50980"/>
    </source>
</evidence>
<dbReference type="SMART" id="SM00906">
    <property type="entry name" value="Fungal_trans"/>
    <property type="match status" value="1"/>
</dbReference>
<evidence type="ECO:0000256" key="1">
    <source>
        <dbReference type="ARBA" id="ARBA00023242"/>
    </source>
</evidence>
<dbReference type="PANTHER" id="PTHR22855:SF46">
    <property type="entry name" value="METHYLCROTONOYL-COA CARBOXYLASE"/>
    <property type="match status" value="1"/>
</dbReference>
<name>A0ABR4CQE0_9HELO</name>
<dbReference type="PANTHER" id="PTHR22855">
    <property type="entry name" value="ACETYL, PROPIONYL, PYRUVATE, AND GLUTACONYL CARBOXYLASE-RELATED"/>
    <property type="match status" value="1"/>
</dbReference>
<evidence type="ECO:0000256" key="5">
    <source>
        <dbReference type="ARBA" id="ARBA00031404"/>
    </source>
</evidence>
<keyword evidence="1" id="KW-0539">Nucleus</keyword>
<comment type="caution">
    <text evidence="10">The sequence shown here is derived from an EMBL/GenBank/DDBJ whole genome shotgun (WGS) entry which is preliminary data.</text>
</comment>
<dbReference type="Pfam" id="PF01039">
    <property type="entry name" value="Carboxyl_trans"/>
    <property type="match status" value="1"/>
</dbReference>
<comment type="catalytic activity">
    <reaction evidence="6">
        <text>3-methylbut-2-enoyl-CoA + hydrogencarbonate + ATP = 3-methyl-(2E)-glutaconyl-CoA + ADP + phosphate + H(+)</text>
        <dbReference type="Rhea" id="RHEA:13589"/>
        <dbReference type="ChEBI" id="CHEBI:15378"/>
        <dbReference type="ChEBI" id="CHEBI:17544"/>
        <dbReference type="ChEBI" id="CHEBI:30616"/>
        <dbReference type="ChEBI" id="CHEBI:43474"/>
        <dbReference type="ChEBI" id="CHEBI:57344"/>
        <dbReference type="ChEBI" id="CHEBI:57346"/>
        <dbReference type="ChEBI" id="CHEBI:456216"/>
        <dbReference type="EC" id="6.4.1.4"/>
    </reaction>
</comment>
<dbReference type="CDD" id="cd12148">
    <property type="entry name" value="fungal_TF_MHR"/>
    <property type="match status" value="1"/>
</dbReference>
<dbReference type="PROSITE" id="PS50980">
    <property type="entry name" value="COA_CT_NTER"/>
    <property type="match status" value="1"/>
</dbReference>
<dbReference type="InterPro" id="IPR045190">
    <property type="entry name" value="MCCB/AccD1-like"/>
</dbReference>
<accession>A0ABR4CQE0</accession>
<proteinExistence type="predicted"/>
<dbReference type="Gene3D" id="3.90.226.10">
    <property type="entry name" value="2-enoyl-CoA Hydratase, Chain A, domain 1"/>
    <property type="match status" value="2"/>
</dbReference>
<feature type="domain" description="CoA carboxyltransferase C-terminal" evidence="9">
    <location>
        <begin position="294"/>
        <end position="534"/>
    </location>
</feature>
<evidence type="ECO:0000256" key="2">
    <source>
        <dbReference type="ARBA" id="ARBA00025711"/>
    </source>
</evidence>
<feature type="compositionally biased region" description="Basic and acidic residues" evidence="7">
    <location>
        <begin position="593"/>
        <end position="608"/>
    </location>
</feature>
<evidence type="ECO:0000313" key="10">
    <source>
        <dbReference type="EMBL" id="KAL2071968.1"/>
    </source>
</evidence>
<comment type="pathway">
    <text evidence="2">Amino-acid degradation; L-leucine degradation; (S)-3-hydroxy-3-methylglutaryl-CoA from 3-isovaleryl-CoA: step 2/3.</text>
</comment>
<dbReference type="PROSITE" id="PS50989">
    <property type="entry name" value="COA_CT_CTER"/>
    <property type="match status" value="1"/>
</dbReference>
<feature type="domain" description="CoA carboxyltransferase N-terminal" evidence="8">
    <location>
        <begin position="22"/>
        <end position="279"/>
    </location>
</feature>
<keyword evidence="11" id="KW-1185">Reference proteome</keyword>
<dbReference type="EMBL" id="JAZHXI010000004">
    <property type="protein sequence ID" value="KAL2071968.1"/>
    <property type="molecule type" value="Genomic_DNA"/>
</dbReference>
<evidence type="ECO:0000256" key="4">
    <source>
        <dbReference type="ARBA" id="ARBA00031237"/>
    </source>
</evidence>
<dbReference type="InterPro" id="IPR029045">
    <property type="entry name" value="ClpP/crotonase-like_dom_sf"/>
</dbReference>
<evidence type="ECO:0000313" key="11">
    <source>
        <dbReference type="Proteomes" id="UP001595075"/>
    </source>
</evidence>
<dbReference type="InterPro" id="IPR011763">
    <property type="entry name" value="COA_CT_C"/>
</dbReference>
<organism evidence="10 11">
    <name type="scientific">Oculimacula yallundae</name>
    <dbReference type="NCBI Taxonomy" id="86028"/>
    <lineage>
        <taxon>Eukaryota</taxon>
        <taxon>Fungi</taxon>
        <taxon>Dikarya</taxon>
        <taxon>Ascomycota</taxon>
        <taxon>Pezizomycotina</taxon>
        <taxon>Leotiomycetes</taxon>
        <taxon>Helotiales</taxon>
        <taxon>Ploettnerulaceae</taxon>
        <taxon>Oculimacula</taxon>
    </lineage>
</organism>
<dbReference type="InterPro" id="IPR011762">
    <property type="entry name" value="COA_CT_N"/>
</dbReference>
<gene>
    <name evidence="10" type="ORF">VTL71DRAFT_11311</name>
</gene>